<proteinExistence type="predicted"/>
<gene>
    <name evidence="1" type="ORF">GOBAR_AA15162</name>
</gene>
<sequence length="348" mass="39780">MEHVDDEDVETMITLYCWTLINQNAPIQLFAELAGVEPTEDPTPLDEEHGAQESCMVVPISYVDSQSTIRGIDIDLSVVPETDVVGDNVYHSSDPSDHEVNSDIDLDVDELPDDIDDESMNDDEKFNASSVGNQICRIVIYNNLRAYMSRTDPDAAHAVEFSEYLKILPAYRLAVDSDLEELFVGQRFESKEECIFFIKRVLEVGGRLQLTDTNCIYPEVVDMGDTKIRWALHMHINTNAMVANWWMTRLMNVERSSVVDPVYHLDPMELISEMDDEMPLKTFEFVPDKGLRRNLKDRLQSSRIHNEIDIREKFDGNLCGVCRLAGHNRSKYPLQNYHIGQSSRSGRN</sequence>
<name>A0A2P5XQ80_GOSBA</name>
<evidence type="ECO:0000313" key="2">
    <source>
        <dbReference type="Proteomes" id="UP000239757"/>
    </source>
</evidence>
<organism evidence="1 2">
    <name type="scientific">Gossypium barbadense</name>
    <name type="common">Sea Island cotton</name>
    <name type="synonym">Hibiscus barbadensis</name>
    <dbReference type="NCBI Taxonomy" id="3634"/>
    <lineage>
        <taxon>Eukaryota</taxon>
        <taxon>Viridiplantae</taxon>
        <taxon>Streptophyta</taxon>
        <taxon>Embryophyta</taxon>
        <taxon>Tracheophyta</taxon>
        <taxon>Spermatophyta</taxon>
        <taxon>Magnoliopsida</taxon>
        <taxon>eudicotyledons</taxon>
        <taxon>Gunneridae</taxon>
        <taxon>Pentapetalae</taxon>
        <taxon>rosids</taxon>
        <taxon>malvids</taxon>
        <taxon>Malvales</taxon>
        <taxon>Malvaceae</taxon>
        <taxon>Malvoideae</taxon>
        <taxon>Gossypium</taxon>
    </lineage>
</organism>
<dbReference type="Proteomes" id="UP000239757">
    <property type="component" value="Unassembled WGS sequence"/>
</dbReference>
<dbReference type="AlphaFoldDB" id="A0A2P5XQ80"/>
<evidence type="ECO:0008006" key="3">
    <source>
        <dbReference type="Google" id="ProtNLM"/>
    </source>
</evidence>
<reference evidence="1 2" key="1">
    <citation type="submission" date="2015-01" db="EMBL/GenBank/DDBJ databases">
        <title>Genome of allotetraploid Gossypium barbadense reveals genomic plasticity and fiber elongation in cotton evolution.</title>
        <authorList>
            <person name="Chen X."/>
            <person name="Liu X."/>
            <person name="Zhao B."/>
            <person name="Zheng H."/>
            <person name="Hu Y."/>
            <person name="Lu G."/>
            <person name="Yang C."/>
            <person name="Chen J."/>
            <person name="Shan C."/>
            <person name="Zhang L."/>
            <person name="Zhou Y."/>
            <person name="Wang L."/>
            <person name="Guo W."/>
            <person name="Bai Y."/>
            <person name="Ruan J."/>
            <person name="Shangguan X."/>
            <person name="Mao Y."/>
            <person name="Jiang J."/>
            <person name="Zhu Y."/>
            <person name="Lei J."/>
            <person name="Kang H."/>
            <person name="Chen S."/>
            <person name="He X."/>
            <person name="Wang R."/>
            <person name="Wang Y."/>
            <person name="Chen J."/>
            <person name="Wang L."/>
            <person name="Yu S."/>
            <person name="Wang B."/>
            <person name="Wei J."/>
            <person name="Song S."/>
            <person name="Lu X."/>
            <person name="Gao Z."/>
            <person name="Gu W."/>
            <person name="Deng X."/>
            <person name="Ma D."/>
            <person name="Wang S."/>
            <person name="Liang W."/>
            <person name="Fang L."/>
            <person name="Cai C."/>
            <person name="Zhu X."/>
            <person name="Zhou B."/>
            <person name="Zhang Y."/>
            <person name="Chen Z."/>
            <person name="Xu S."/>
            <person name="Zhu R."/>
            <person name="Wang S."/>
            <person name="Zhang T."/>
            <person name="Zhao G."/>
        </authorList>
    </citation>
    <scope>NUCLEOTIDE SEQUENCE [LARGE SCALE GENOMIC DNA]</scope>
    <source>
        <strain evidence="2">cv. Xinhai21</strain>
        <tissue evidence="1">Leaf</tissue>
    </source>
</reference>
<dbReference type="EMBL" id="KZ664451">
    <property type="protein sequence ID" value="PPS05481.1"/>
    <property type="molecule type" value="Genomic_DNA"/>
</dbReference>
<evidence type="ECO:0000313" key="1">
    <source>
        <dbReference type="EMBL" id="PPS05481.1"/>
    </source>
</evidence>
<accession>A0A2P5XQ80</accession>
<protein>
    <recommendedName>
        <fullName evidence="3">Transposase MuDR plant domain-containing protein</fullName>
    </recommendedName>
</protein>